<dbReference type="SUPFAM" id="SSF52151">
    <property type="entry name" value="FabD/lysophospholipase-like"/>
    <property type="match status" value="1"/>
</dbReference>
<evidence type="ECO:0000313" key="2">
    <source>
        <dbReference type="Proteomes" id="UP001203423"/>
    </source>
</evidence>
<dbReference type="PANTHER" id="PTHR43074:SF1">
    <property type="entry name" value="BETA-KETOACYL SYNTHASE FAMILY PROTEIN-RELATED"/>
    <property type="match status" value="1"/>
</dbReference>
<sequence>MNLSNVANGSSTKSGVSLRIALFIKAKKMMENKASSFPFDETVLASFNVIVQCVEHFEEDLDSAIQMVIKGDVVRLEMPAYSILMLPALKAASLKWHPHAILSGFQWQAMQCDDVTQQAEIQTFSQAKGRSNQSDIKSVSYVDFNSQQKCFRFCQWIINLMNRTLVTETQSHFWFRAPFKARMVAVNFSHTDEADKLTSRIVLTQGTYQAPAKSLVQTQRLFFIFTGNNQSELQQALVRLTQSLPRVSVLSLMADNLNAYATLGADQSLAVVLQATSAAALELEIDSVFKAIPKVIADEGRYQTPAGSYFFSKPLTDKGLTFVYPGVGTVFDKMFSQLHEYFPDLYNRLESEGDLRTILQSDKIYQDIELNYVLPDKVAALQQEDLKQPIRIRKNSADEKGMTLAEQAISGVGSSYLLTQLLTQNFQIQPRFSMGYSMGEVSMWACLGVWEDPYEMIDDTFSTSLFSSMISGHLHAVRKAWGLKHKTESHQVESHQADINTQLEHDIGHDDEHHDNVCWGSFLLRKSAVEINSLIDDYPRVYLAINQGDTCIISGCDQSCRTLIKALGTRGLSSSGVSAMHTGPAMLIHQETYDFYLRPLNDFTERAFSHNEDTYSTHVKAKNNIDPTQITFISSQLEQGVHYKHNPFCGKKIAKSVADNLCHPLDFPKHVNNARRIGASLFLEVGADRQNTILINRINESEQVEKQCDAVAISSRAKDDVCELLNAIAQLISHRVPLSIQPLQLGLAILIENQDEMLDKAKSSEALLETQQ</sequence>
<name>A0ABT0LHP5_9GAMM</name>
<dbReference type="InterPro" id="IPR014181">
    <property type="entry name" value="Omega3_polyunsat_FA_synth-like"/>
</dbReference>
<keyword evidence="2" id="KW-1185">Reference proteome</keyword>
<comment type="caution">
    <text evidence="1">The sequence shown here is derived from an EMBL/GenBank/DDBJ whole genome shotgun (WGS) entry which is preliminary data.</text>
</comment>
<dbReference type="EMBL" id="JAKIKS010000134">
    <property type="protein sequence ID" value="MCL1127190.1"/>
    <property type="molecule type" value="Genomic_DNA"/>
</dbReference>
<dbReference type="Proteomes" id="UP001203423">
    <property type="component" value="Unassembled WGS sequence"/>
</dbReference>
<dbReference type="InterPro" id="IPR052568">
    <property type="entry name" value="PKS-FAS_Synthase"/>
</dbReference>
<reference evidence="1 2" key="1">
    <citation type="submission" date="2022-01" db="EMBL/GenBank/DDBJ databases">
        <title>Whole genome-based taxonomy of the Shewanellaceae.</title>
        <authorList>
            <person name="Martin-Rodriguez A.J."/>
        </authorList>
    </citation>
    <scope>NUCLEOTIDE SEQUENCE [LARGE SCALE GENOMIC DNA]</scope>
    <source>
        <strain evidence="1 2">DSM 17177</strain>
    </source>
</reference>
<accession>A0ABT0LHP5</accession>
<dbReference type="RefSeq" id="WP_248942586.1">
    <property type="nucleotide sequence ID" value="NZ_JAKIKS010000134.1"/>
</dbReference>
<dbReference type="InterPro" id="IPR016035">
    <property type="entry name" value="Acyl_Trfase/lysoPLipase"/>
</dbReference>
<dbReference type="NCBIfam" id="TIGR02816">
    <property type="entry name" value="pfaB_fam"/>
    <property type="match status" value="2"/>
</dbReference>
<proteinExistence type="predicted"/>
<dbReference type="PANTHER" id="PTHR43074">
    <property type="entry name" value="OMEGA-3 POLYUNSATURATED FATTY ACID SYNTHASE PFAB-RELATED"/>
    <property type="match status" value="1"/>
</dbReference>
<protein>
    <submittedName>
        <fullName evidence="1">PfaB family protein</fullName>
    </submittedName>
</protein>
<dbReference type="InterPro" id="IPR001227">
    <property type="entry name" value="Ac_transferase_dom_sf"/>
</dbReference>
<gene>
    <name evidence="1" type="ORF">L2764_22585</name>
</gene>
<evidence type="ECO:0000313" key="1">
    <source>
        <dbReference type="EMBL" id="MCL1127190.1"/>
    </source>
</evidence>
<dbReference type="Gene3D" id="3.30.70.250">
    <property type="entry name" value="Malonyl-CoA ACP transacylase, ACP-binding"/>
    <property type="match status" value="1"/>
</dbReference>
<dbReference type="Gene3D" id="3.30.70.3290">
    <property type="match status" value="1"/>
</dbReference>
<dbReference type="Gene3D" id="3.40.366.10">
    <property type="entry name" value="Malonyl-Coenzyme A Acyl Carrier Protein, domain 2"/>
    <property type="match status" value="2"/>
</dbReference>
<organism evidence="1 2">
    <name type="scientific">Shewanella surugensis</name>
    <dbReference type="NCBI Taxonomy" id="212020"/>
    <lineage>
        <taxon>Bacteria</taxon>
        <taxon>Pseudomonadati</taxon>
        <taxon>Pseudomonadota</taxon>
        <taxon>Gammaproteobacteria</taxon>
        <taxon>Alteromonadales</taxon>
        <taxon>Shewanellaceae</taxon>
        <taxon>Shewanella</taxon>
    </lineage>
</organism>